<dbReference type="HOGENOM" id="CLU_1186740_0_0_1"/>
<keyword evidence="3" id="KW-1185">Reference proteome</keyword>
<feature type="chain" id="PRO_5004014005" evidence="1">
    <location>
        <begin position="17"/>
        <end position="234"/>
    </location>
</feature>
<dbReference type="AlphaFoldDB" id="M1DXS1"/>
<reference evidence="3" key="1">
    <citation type="journal article" date="2011" name="Nature">
        <title>Genome sequence and analysis of the tuber crop potato.</title>
        <authorList>
            <consortium name="The Potato Genome Sequencing Consortium"/>
        </authorList>
    </citation>
    <scope>NUCLEOTIDE SEQUENCE [LARGE SCALE GENOMIC DNA]</scope>
    <source>
        <strain evidence="3">cv. DM1-3 516 R44</strain>
    </source>
</reference>
<evidence type="ECO:0000313" key="3">
    <source>
        <dbReference type="Proteomes" id="UP000011115"/>
    </source>
</evidence>
<feature type="signal peptide" evidence="1">
    <location>
        <begin position="1"/>
        <end position="16"/>
    </location>
</feature>
<proteinExistence type="predicted"/>
<evidence type="ECO:0000313" key="2">
    <source>
        <dbReference type="EnsemblPlants" id="PGSC0003DMT400096130"/>
    </source>
</evidence>
<organism evidence="2 3">
    <name type="scientific">Solanum tuberosum</name>
    <name type="common">Potato</name>
    <dbReference type="NCBI Taxonomy" id="4113"/>
    <lineage>
        <taxon>Eukaryota</taxon>
        <taxon>Viridiplantae</taxon>
        <taxon>Streptophyta</taxon>
        <taxon>Embryophyta</taxon>
        <taxon>Tracheophyta</taxon>
        <taxon>Spermatophyta</taxon>
        <taxon>Magnoliopsida</taxon>
        <taxon>eudicotyledons</taxon>
        <taxon>Gunneridae</taxon>
        <taxon>Pentapetalae</taxon>
        <taxon>asterids</taxon>
        <taxon>lamiids</taxon>
        <taxon>Solanales</taxon>
        <taxon>Solanaceae</taxon>
        <taxon>Solanoideae</taxon>
        <taxon>Solaneae</taxon>
        <taxon>Solanum</taxon>
    </lineage>
</organism>
<dbReference type="InParanoid" id="M1DXS1"/>
<dbReference type="EnsemblPlants" id="PGSC0003DMT400096130">
    <property type="protein sequence ID" value="PGSC0003DMT400096130"/>
    <property type="gene ID" value="PGSC0003DMG400045701"/>
</dbReference>
<evidence type="ECO:0000256" key="1">
    <source>
        <dbReference type="SAM" id="SignalP"/>
    </source>
</evidence>
<dbReference type="Gramene" id="PGSC0003DMT400096130">
    <property type="protein sequence ID" value="PGSC0003DMT400096130"/>
    <property type="gene ID" value="PGSC0003DMG400045701"/>
</dbReference>
<dbReference type="PaxDb" id="4113-PGSC0003DMT400096130"/>
<reference evidence="2" key="2">
    <citation type="submission" date="2015-06" db="UniProtKB">
        <authorList>
            <consortium name="EnsemblPlants"/>
        </authorList>
    </citation>
    <scope>IDENTIFICATION</scope>
    <source>
        <strain evidence="2">DM1-3 516 R44</strain>
    </source>
</reference>
<dbReference type="Proteomes" id="UP000011115">
    <property type="component" value="Unassembled WGS sequence"/>
</dbReference>
<protein>
    <submittedName>
        <fullName evidence="2">Uncharacterized protein</fullName>
    </submittedName>
</protein>
<name>M1DXS1_SOLTU</name>
<sequence>MARGMMMARQAMMARATALFLLRKGYIFHYFPVTTTPKSGEAPATQNPDPKNSKLPSSLFYLLFAASGDNIPIPTHHYPKPPETQNLIEEDNQHHKALPETMSKHPPETQRSSPSLFPFLFPVKSSKSSQQSDPNDLFRVQLLHRQAQSSQTAAATQARSSKLRLVGAKKKKKPPVLFPLPLHDYFLIFVDSPANHRKHPIHPSSSGHLLRSDLTGFMIFRRCSSSTTSDNGRN</sequence>
<keyword evidence="1" id="KW-0732">Signal</keyword>
<accession>M1DXS1</accession>